<evidence type="ECO:0000313" key="2">
    <source>
        <dbReference type="EMBL" id="RDY14171.1"/>
    </source>
</evidence>
<feature type="compositionally biased region" description="Polar residues" evidence="1">
    <location>
        <begin position="94"/>
        <end position="105"/>
    </location>
</feature>
<gene>
    <name evidence="2" type="ORF">CR513_00801</name>
</gene>
<comment type="caution">
    <text evidence="2">The sequence shown here is derived from an EMBL/GenBank/DDBJ whole genome shotgun (WGS) entry which is preliminary data.</text>
</comment>
<dbReference type="Proteomes" id="UP000257109">
    <property type="component" value="Unassembled WGS sequence"/>
</dbReference>
<feature type="non-terminal residue" evidence="2">
    <location>
        <position position="1"/>
    </location>
</feature>
<feature type="region of interest" description="Disordered" evidence="1">
    <location>
        <begin position="81"/>
        <end position="107"/>
    </location>
</feature>
<proteinExistence type="predicted"/>
<name>A0A371IGJ8_MUCPR</name>
<accession>A0A371IGJ8</accession>
<dbReference type="EMBL" id="QJKJ01000121">
    <property type="protein sequence ID" value="RDY14171.1"/>
    <property type="molecule type" value="Genomic_DNA"/>
</dbReference>
<dbReference type="OrthoDB" id="1434514at2759"/>
<keyword evidence="3" id="KW-1185">Reference proteome</keyword>
<evidence type="ECO:0000256" key="1">
    <source>
        <dbReference type="SAM" id="MobiDB-lite"/>
    </source>
</evidence>
<sequence length="210" mass="23751">MDKGFLSFLDELNKNCLLLLRISQCNGEVKVYIVLLEASKELLPTPTHLLLQWRIQSLPCLDSLLLAIGRYLDIGPVPTRSTGHSMKSRGTKRASGQGSFPQKSPTDLHLPEENIQPTTLFLPFVLFLFPKQNKNGYPHLSYTISKNISFGGRISMIIFLIDNLPMYLFSLYKAPKMIAQIKWNIVYQPKEVGELGVRDLDLFNTTLLGI</sequence>
<protein>
    <submittedName>
        <fullName evidence="2">Uncharacterized protein</fullName>
    </submittedName>
</protein>
<organism evidence="2 3">
    <name type="scientific">Mucuna pruriens</name>
    <name type="common">Velvet bean</name>
    <name type="synonym">Dolichos pruriens</name>
    <dbReference type="NCBI Taxonomy" id="157652"/>
    <lineage>
        <taxon>Eukaryota</taxon>
        <taxon>Viridiplantae</taxon>
        <taxon>Streptophyta</taxon>
        <taxon>Embryophyta</taxon>
        <taxon>Tracheophyta</taxon>
        <taxon>Spermatophyta</taxon>
        <taxon>Magnoliopsida</taxon>
        <taxon>eudicotyledons</taxon>
        <taxon>Gunneridae</taxon>
        <taxon>Pentapetalae</taxon>
        <taxon>rosids</taxon>
        <taxon>fabids</taxon>
        <taxon>Fabales</taxon>
        <taxon>Fabaceae</taxon>
        <taxon>Papilionoideae</taxon>
        <taxon>50 kb inversion clade</taxon>
        <taxon>NPAAA clade</taxon>
        <taxon>indigoferoid/millettioid clade</taxon>
        <taxon>Phaseoleae</taxon>
        <taxon>Mucuna</taxon>
    </lineage>
</organism>
<evidence type="ECO:0000313" key="3">
    <source>
        <dbReference type="Proteomes" id="UP000257109"/>
    </source>
</evidence>
<dbReference type="AlphaFoldDB" id="A0A371IGJ8"/>
<reference evidence="2" key="1">
    <citation type="submission" date="2018-05" db="EMBL/GenBank/DDBJ databases">
        <title>Draft genome of Mucuna pruriens seed.</title>
        <authorList>
            <person name="Nnadi N.E."/>
            <person name="Vos R."/>
            <person name="Hasami M.H."/>
            <person name="Devisetty U.K."/>
            <person name="Aguiy J.C."/>
        </authorList>
    </citation>
    <scope>NUCLEOTIDE SEQUENCE [LARGE SCALE GENOMIC DNA]</scope>
    <source>
        <strain evidence="2">JCA_2017</strain>
    </source>
</reference>